<dbReference type="GO" id="GO:0097367">
    <property type="term" value="F:carbohydrate derivative binding"/>
    <property type="evidence" value="ECO:0007669"/>
    <property type="project" value="InterPro"/>
</dbReference>
<evidence type="ECO:0000256" key="2">
    <source>
        <dbReference type="ARBA" id="ARBA00023125"/>
    </source>
</evidence>
<dbReference type="STRING" id="582851.GCA_900162665_01949"/>
<dbReference type="GO" id="GO:0003677">
    <property type="term" value="F:DNA binding"/>
    <property type="evidence" value="ECO:0007669"/>
    <property type="project" value="UniProtKB-KW"/>
</dbReference>
<dbReference type="PROSITE" id="PS51071">
    <property type="entry name" value="HTH_RPIR"/>
    <property type="match status" value="1"/>
</dbReference>
<evidence type="ECO:0000256" key="3">
    <source>
        <dbReference type="ARBA" id="ARBA00023163"/>
    </source>
</evidence>
<evidence type="ECO:0000313" key="7">
    <source>
        <dbReference type="Proteomes" id="UP000321558"/>
    </source>
</evidence>
<sequence>MENDQPIKELIEMHFNTLSKKQQKVANFVLNNPTFVGTHSAAEVGKKADTSETTVIRFCYALGLEGYAQLQKKITLFVFNQNSVSTLGNYFSAKRKLFNDHHLIEKAMEKDIAQIDRIAKQIDKELFYKATHQLHQAKKIYIIGAGASQFPVQWLHFTLNILRPNVSIIQTDTPELIRTMQEIDEDSVVIVISLHRYFKEPIHIAEALHNQGVTVLAITDSKLAPIQKHCTHAFILEQTEKSTIDLMPSLISFLNLMVTGMMTFDPDYYDKQRVNFDDFNNSFISDRWS</sequence>
<dbReference type="InterPro" id="IPR000281">
    <property type="entry name" value="HTH_RpiR"/>
</dbReference>
<dbReference type="RefSeq" id="WP_246145185.1">
    <property type="nucleotide sequence ID" value="NZ_BJYM01000013.1"/>
</dbReference>
<proteinExistence type="predicted"/>
<evidence type="ECO:0000256" key="1">
    <source>
        <dbReference type="ARBA" id="ARBA00023015"/>
    </source>
</evidence>
<dbReference type="Proteomes" id="UP000321558">
    <property type="component" value="Unassembled WGS sequence"/>
</dbReference>
<dbReference type="InterPro" id="IPR001347">
    <property type="entry name" value="SIS_dom"/>
</dbReference>
<dbReference type="AlphaFoldDB" id="A0A511ZLV1"/>
<reference evidence="6 7" key="1">
    <citation type="submission" date="2019-07" db="EMBL/GenBank/DDBJ databases">
        <title>Whole genome shotgun sequence of Oceanobacillus sojae NBRC 105379.</title>
        <authorList>
            <person name="Hosoyama A."/>
            <person name="Uohara A."/>
            <person name="Ohji S."/>
            <person name="Ichikawa N."/>
        </authorList>
    </citation>
    <scope>NUCLEOTIDE SEQUENCE [LARGE SCALE GENOMIC DNA]</scope>
    <source>
        <strain evidence="6 7">NBRC 105379</strain>
    </source>
</reference>
<dbReference type="InterPro" id="IPR046348">
    <property type="entry name" value="SIS_dom_sf"/>
</dbReference>
<dbReference type="GO" id="GO:0003700">
    <property type="term" value="F:DNA-binding transcription factor activity"/>
    <property type="evidence" value="ECO:0007669"/>
    <property type="project" value="InterPro"/>
</dbReference>
<dbReference type="SUPFAM" id="SSF46689">
    <property type="entry name" value="Homeodomain-like"/>
    <property type="match status" value="1"/>
</dbReference>
<dbReference type="PROSITE" id="PS51464">
    <property type="entry name" value="SIS"/>
    <property type="match status" value="1"/>
</dbReference>
<dbReference type="InterPro" id="IPR047640">
    <property type="entry name" value="RpiR-like"/>
</dbReference>
<dbReference type="Gene3D" id="3.40.50.10490">
    <property type="entry name" value="Glucose-6-phosphate isomerase like protein, domain 1"/>
    <property type="match status" value="1"/>
</dbReference>
<keyword evidence="1" id="KW-0805">Transcription regulation</keyword>
<comment type="caution">
    <text evidence="6">The sequence shown here is derived from an EMBL/GenBank/DDBJ whole genome shotgun (WGS) entry which is preliminary data.</text>
</comment>
<feature type="domain" description="SIS" evidence="5">
    <location>
        <begin position="130"/>
        <end position="267"/>
    </location>
</feature>
<dbReference type="InterPro" id="IPR036388">
    <property type="entry name" value="WH-like_DNA-bd_sf"/>
</dbReference>
<dbReference type="Pfam" id="PF01380">
    <property type="entry name" value="SIS"/>
    <property type="match status" value="1"/>
</dbReference>
<dbReference type="Gene3D" id="1.10.10.10">
    <property type="entry name" value="Winged helix-like DNA-binding domain superfamily/Winged helix DNA-binding domain"/>
    <property type="match status" value="1"/>
</dbReference>
<dbReference type="CDD" id="cd05013">
    <property type="entry name" value="SIS_RpiR"/>
    <property type="match status" value="1"/>
</dbReference>
<keyword evidence="2" id="KW-0238">DNA-binding</keyword>
<evidence type="ECO:0000259" key="4">
    <source>
        <dbReference type="PROSITE" id="PS51071"/>
    </source>
</evidence>
<organism evidence="6 7">
    <name type="scientific">Oceanobacillus sojae</name>
    <dbReference type="NCBI Taxonomy" id="582851"/>
    <lineage>
        <taxon>Bacteria</taxon>
        <taxon>Bacillati</taxon>
        <taxon>Bacillota</taxon>
        <taxon>Bacilli</taxon>
        <taxon>Bacillales</taxon>
        <taxon>Bacillaceae</taxon>
        <taxon>Oceanobacillus</taxon>
    </lineage>
</organism>
<keyword evidence="7" id="KW-1185">Reference proteome</keyword>
<dbReference type="EMBL" id="BJYM01000013">
    <property type="protein sequence ID" value="GEN88425.1"/>
    <property type="molecule type" value="Genomic_DNA"/>
</dbReference>
<name>A0A511ZLV1_9BACI</name>
<evidence type="ECO:0000259" key="5">
    <source>
        <dbReference type="PROSITE" id="PS51464"/>
    </source>
</evidence>
<keyword evidence="3" id="KW-0804">Transcription</keyword>
<dbReference type="PANTHER" id="PTHR30514">
    <property type="entry name" value="GLUCOKINASE"/>
    <property type="match status" value="1"/>
</dbReference>
<gene>
    <name evidence="6" type="ORF">OSO01_31640</name>
</gene>
<dbReference type="GO" id="GO:1901135">
    <property type="term" value="P:carbohydrate derivative metabolic process"/>
    <property type="evidence" value="ECO:0007669"/>
    <property type="project" value="InterPro"/>
</dbReference>
<accession>A0A511ZLV1</accession>
<evidence type="ECO:0000313" key="6">
    <source>
        <dbReference type="EMBL" id="GEN88425.1"/>
    </source>
</evidence>
<dbReference type="SUPFAM" id="SSF53697">
    <property type="entry name" value="SIS domain"/>
    <property type="match status" value="1"/>
</dbReference>
<dbReference type="InterPro" id="IPR009057">
    <property type="entry name" value="Homeodomain-like_sf"/>
</dbReference>
<dbReference type="InterPro" id="IPR035472">
    <property type="entry name" value="RpiR-like_SIS"/>
</dbReference>
<feature type="domain" description="HTH rpiR-type" evidence="4">
    <location>
        <begin position="5"/>
        <end position="81"/>
    </location>
</feature>
<dbReference type="PANTHER" id="PTHR30514:SF18">
    <property type="entry name" value="RPIR-FAMILY TRANSCRIPTIONAL REGULATOR"/>
    <property type="match status" value="1"/>
</dbReference>
<protein>
    <submittedName>
        <fullName evidence="6">RpiR family transcriptional regulator</fullName>
    </submittedName>
</protein>
<dbReference type="Pfam" id="PF01418">
    <property type="entry name" value="HTH_6"/>
    <property type="match status" value="1"/>
</dbReference>